<dbReference type="Proteomes" id="UP001190700">
    <property type="component" value="Unassembled WGS sequence"/>
</dbReference>
<proteinExistence type="predicted"/>
<protein>
    <submittedName>
        <fullName evidence="1">Uncharacterized protein</fullName>
    </submittedName>
</protein>
<dbReference type="AlphaFoldDB" id="A0AAE0BF03"/>
<comment type="caution">
    <text evidence="1">The sequence shown here is derived from an EMBL/GenBank/DDBJ whole genome shotgun (WGS) entry which is preliminary data.</text>
</comment>
<organism evidence="1 2">
    <name type="scientific">Cymbomonas tetramitiformis</name>
    <dbReference type="NCBI Taxonomy" id="36881"/>
    <lineage>
        <taxon>Eukaryota</taxon>
        <taxon>Viridiplantae</taxon>
        <taxon>Chlorophyta</taxon>
        <taxon>Pyramimonadophyceae</taxon>
        <taxon>Pyramimonadales</taxon>
        <taxon>Pyramimonadaceae</taxon>
        <taxon>Cymbomonas</taxon>
    </lineage>
</organism>
<evidence type="ECO:0000313" key="2">
    <source>
        <dbReference type="Proteomes" id="UP001190700"/>
    </source>
</evidence>
<evidence type="ECO:0000313" key="1">
    <source>
        <dbReference type="EMBL" id="KAK3234779.1"/>
    </source>
</evidence>
<gene>
    <name evidence="1" type="ORF">CYMTET_54976</name>
</gene>
<accession>A0AAE0BF03</accession>
<reference evidence="1 2" key="1">
    <citation type="journal article" date="2015" name="Genome Biol. Evol.">
        <title>Comparative Genomics of a Bacterivorous Green Alga Reveals Evolutionary Causalities and Consequences of Phago-Mixotrophic Mode of Nutrition.</title>
        <authorList>
            <person name="Burns J.A."/>
            <person name="Paasch A."/>
            <person name="Narechania A."/>
            <person name="Kim E."/>
        </authorList>
    </citation>
    <scope>NUCLEOTIDE SEQUENCE [LARGE SCALE GENOMIC DNA]</scope>
    <source>
        <strain evidence="1 2">PLY_AMNH</strain>
    </source>
</reference>
<name>A0AAE0BF03_9CHLO</name>
<keyword evidence="2" id="KW-1185">Reference proteome</keyword>
<sequence>MSWSRASSRDKGNADTVDGYVSRCKDAEVVPLSEFCQALQDGLDDLRFKRGRKIGAEDLELLSEYMPYRAFRSLDATGTGLSSDAATAFAGTRFLAHPA</sequence>
<dbReference type="EMBL" id="LGRX02035461">
    <property type="protein sequence ID" value="KAK3234779.1"/>
    <property type="molecule type" value="Genomic_DNA"/>
</dbReference>